<dbReference type="InterPro" id="IPR003339">
    <property type="entry name" value="ABC/ECF_trnsptr_transmembrane"/>
</dbReference>
<keyword evidence="2 5" id="KW-0812">Transmembrane</keyword>
<protein>
    <submittedName>
        <fullName evidence="6">Cobalt ABC transporter</fullName>
    </submittedName>
</protein>
<dbReference type="Pfam" id="PF02361">
    <property type="entry name" value="CbiQ"/>
    <property type="match status" value="1"/>
</dbReference>
<evidence type="ECO:0000256" key="2">
    <source>
        <dbReference type="ARBA" id="ARBA00022692"/>
    </source>
</evidence>
<keyword evidence="7" id="KW-1185">Reference proteome</keyword>
<evidence type="ECO:0000313" key="7">
    <source>
        <dbReference type="Proteomes" id="UP000218810"/>
    </source>
</evidence>
<feature type="transmembrane region" description="Helical" evidence="5">
    <location>
        <begin position="89"/>
        <end position="108"/>
    </location>
</feature>
<evidence type="ECO:0000313" key="6">
    <source>
        <dbReference type="EMBL" id="PAY24479.1"/>
    </source>
</evidence>
<evidence type="ECO:0000256" key="3">
    <source>
        <dbReference type="ARBA" id="ARBA00022989"/>
    </source>
</evidence>
<keyword evidence="3 5" id="KW-1133">Transmembrane helix</keyword>
<evidence type="ECO:0000256" key="4">
    <source>
        <dbReference type="ARBA" id="ARBA00023136"/>
    </source>
</evidence>
<dbReference type="OrthoDB" id="509049at2"/>
<comment type="subcellular location">
    <subcellularLocation>
        <location evidence="1">Membrane</location>
        <topology evidence="1">Multi-pass membrane protein</topology>
    </subcellularLocation>
</comment>
<dbReference type="CDD" id="cd16914">
    <property type="entry name" value="EcfT"/>
    <property type="match status" value="1"/>
</dbReference>
<dbReference type="PANTHER" id="PTHR33514">
    <property type="entry name" value="PROTEIN ABCI12, CHLOROPLASTIC"/>
    <property type="match status" value="1"/>
</dbReference>
<feature type="transmembrane region" description="Helical" evidence="5">
    <location>
        <begin position="66"/>
        <end position="83"/>
    </location>
</feature>
<comment type="caution">
    <text evidence="6">The sequence shown here is derived from an EMBL/GenBank/DDBJ whole genome shotgun (WGS) entry which is preliminary data.</text>
</comment>
<dbReference type="Proteomes" id="UP000218810">
    <property type="component" value="Unassembled WGS sequence"/>
</dbReference>
<gene>
    <name evidence="6" type="ORF">CEY15_03250</name>
</gene>
<accession>A0A2A2WTC0</accession>
<keyword evidence="4 5" id="KW-0472">Membrane</keyword>
<dbReference type="PANTHER" id="PTHR33514:SF13">
    <property type="entry name" value="PROTEIN ABCI12, CHLOROPLASTIC"/>
    <property type="match status" value="1"/>
</dbReference>
<organism evidence="6 7">
    <name type="scientific">Dietzia natronolimnaea</name>
    <dbReference type="NCBI Taxonomy" id="161920"/>
    <lineage>
        <taxon>Bacteria</taxon>
        <taxon>Bacillati</taxon>
        <taxon>Actinomycetota</taxon>
        <taxon>Actinomycetes</taxon>
        <taxon>Mycobacteriales</taxon>
        <taxon>Dietziaceae</taxon>
        <taxon>Dietzia</taxon>
    </lineage>
</organism>
<reference evidence="7" key="1">
    <citation type="submission" date="2017-09" db="EMBL/GenBank/DDBJ databases">
        <authorList>
            <person name="Zhang Y."/>
            <person name="Huang X."/>
            <person name="Liu J."/>
            <person name="Lu L."/>
            <person name="Peng K."/>
        </authorList>
    </citation>
    <scope>NUCLEOTIDE SEQUENCE [LARGE SCALE GENOMIC DNA]</scope>
    <source>
        <strain evidence="7">S-XJ-1</strain>
    </source>
</reference>
<feature type="transmembrane region" description="Helical" evidence="5">
    <location>
        <begin position="37"/>
        <end position="54"/>
    </location>
</feature>
<evidence type="ECO:0000256" key="1">
    <source>
        <dbReference type="ARBA" id="ARBA00004141"/>
    </source>
</evidence>
<dbReference type="AlphaFoldDB" id="A0A2A2WTC0"/>
<dbReference type="GO" id="GO:0005886">
    <property type="term" value="C:plasma membrane"/>
    <property type="evidence" value="ECO:0007669"/>
    <property type="project" value="UniProtKB-ARBA"/>
</dbReference>
<proteinExistence type="predicted"/>
<name>A0A2A2WTC0_9ACTN</name>
<dbReference type="RefSeq" id="WP_095717281.1">
    <property type="nucleotide sequence ID" value="NZ_NTGA01000005.1"/>
</dbReference>
<evidence type="ECO:0000256" key="5">
    <source>
        <dbReference type="SAM" id="Phobius"/>
    </source>
</evidence>
<dbReference type="EMBL" id="NTGA01000005">
    <property type="protein sequence ID" value="PAY24479.1"/>
    <property type="molecule type" value="Genomic_DNA"/>
</dbReference>
<feature type="transmembrane region" description="Helical" evidence="5">
    <location>
        <begin position="12"/>
        <end position="31"/>
    </location>
</feature>
<sequence>MFATYQPGHSLLHRLPAGLKILLVCALILAVSLSVGQAWHVLPALGFASALYAIGRIRPRAAWDQVRPVLPMLIAILVLQWIVADLDTAVRVSGALLVAVAIAGLVALTTKVSDMLDAVTRAARPLRHIGVSPDRVALVLVLTIRAIPLLARQLRQVTEARKARGLGMSIRALVVPTVLGALTTADQLGDALAARGVDD</sequence>